<comment type="caution">
    <text evidence="1">The sequence shown here is derived from an EMBL/GenBank/DDBJ whole genome shotgun (WGS) entry which is preliminary data.</text>
</comment>
<sequence>MLPLNNETRNKISPIILCAGEGSRLKHLTKTIP</sequence>
<proteinExistence type="predicted"/>
<dbReference type="AlphaFoldDB" id="A0A0F9AJH3"/>
<dbReference type="SUPFAM" id="SSF53448">
    <property type="entry name" value="Nucleotide-diphospho-sugar transferases"/>
    <property type="match status" value="1"/>
</dbReference>
<accession>A0A0F9AJH3</accession>
<evidence type="ECO:0000313" key="1">
    <source>
        <dbReference type="EMBL" id="KKK98425.1"/>
    </source>
</evidence>
<dbReference type="Gene3D" id="3.90.550.10">
    <property type="entry name" value="Spore Coat Polysaccharide Biosynthesis Protein SpsA, Chain A"/>
    <property type="match status" value="1"/>
</dbReference>
<dbReference type="InterPro" id="IPR029044">
    <property type="entry name" value="Nucleotide-diphossugar_trans"/>
</dbReference>
<protein>
    <recommendedName>
        <fullName evidence="2">Nucleotidyl transferase domain-containing protein</fullName>
    </recommendedName>
</protein>
<name>A0A0F9AJH3_9ZZZZ</name>
<feature type="non-terminal residue" evidence="1">
    <location>
        <position position="33"/>
    </location>
</feature>
<gene>
    <name evidence="1" type="ORF">LCGC14_2642860</name>
</gene>
<dbReference type="EMBL" id="LAZR01045623">
    <property type="protein sequence ID" value="KKK98425.1"/>
    <property type="molecule type" value="Genomic_DNA"/>
</dbReference>
<evidence type="ECO:0008006" key="2">
    <source>
        <dbReference type="Google" id="ProtNLM"/>
    </source>
</evidence>
<organism evidence="1">
    <name type="scientific">marine sediment metagenome</name>
    <dbReference type="NCBI Taxonomy" id="412755"/>
    <lineage>
        <taxon>unclassified sequences</taxon>
        <taxon>metagenomes</taxon>
        <taxon>ecological metagenomes</taxon>
    </lineage>
</organism>
<reference evidence="1" key="1">
    <citation type="journal article" date="2015" name="Nature">
        <title>Complex archaea that bridge the gap between prokaryotes and eukaryotes.</title>
        <authorList>
            <person name="Spang A."/>
            <person name="Saw J.H."/>
            <person name="Jorgensen S.L."/>
            <person name="Zaremba-Niedzwiedzka K."/>
            <person name="Martijn J."/>
            <person name="Lind A.E."/>
            <person name="van Eijk R."/>
            <person name="Schleper C."/>
            <person name="Guy L."/>
            <person name="Ettema T.J."/>
        </authorList>
    </citation>
    <scope>NUCLEOTIDE SEQUENCE</scope>
</reference>